<keyword evidence="2" id="KW-1185">Reference proteome</keyword>
<accession>A0A1I0XCC1</accession>
<reference evidence="1 2" key="1">
    <citation type="submission" date="2016-10" db="EMBL/GenBank/DDBJ databases">
        <authorList>
            <person name="de Groot N.N."/>
        </authorList>
    </citation>
    <scope>NUCLEOTIDE SEQUENCE [LARGE SCALE GENOMIC DNA]</scope>
    <source>
        <strain evidence="1 2">DSM 23399</strain>
    </source>
</reference>
<proteinExistence type="predicted"/>
<evidence type="ECO:0000313" key="2">
    <source>
        <dbReference type="Proteomes" id="UP000198790"/>
    </source>
</evidence>
<protein>
    <submittedName>
        <fullName evidence="1">Uncharacterized protein</fullName>
    </submittedName>
</protein>
<sequence length="48" mass="5712">MVTIAFGDNYILFARNIFFNFYKIGGNREFLFTYSQLNLVKVLLRKNT</sequence>
<dbReference type="AlphaFoldDB" id="A0A1I0XCC1"/>
<evidence type="ECO:0000313" key="1">
    <source>
        <dbReference type="EMBL" id="SFA97918.1"/>
    </source>
</evidence>
<dbReference type="Proteomes" id="UP000198790">
    <property type="component" value="Unassembled WGS sequence"/>
</dbReference>
<gene>
    <name evidence="1" type="ORF">SAMN04489723_10368</name>
</gene>
<dbReference type="STRING" id="237018.SAMN04489723_10368"/>
<name>A0A1I0XCC1_9BACT</name>
<organism evidence="1 2">
    <name type="scientific">Algoriphagus aquimarinus</name>
    <dbReference type="NCBI Taxonomy" id="237018"/>
    <lineage>
        <taxon>Bacteria</taxon>
        <taxon>Pseudomonadati</taxon>
        <taxon>Bacteroidota</taxon>
        <taxon>Cytophagia</taxon>
        <taxon>Cytophagales</taxon>
        <taxon>Cyclobacteriaceae</taxon>
        <taxon>Algoriphagus</taxon>
    </lineage>
</organism>
<dbReference type="EMBL" id="FOKK01000003">
    <property type="protein sequence ID" value="SFA97918.1"/>
    <property type="molecule type" value="Genomic_DNA"/>
</dbReference>